<feature type="binding site" evidence="7">
    <location>
        <position position="144"/>
    </location>
    <ligand>
        <name>Zn(2+)</name>
        <dbReference type="ChEBI" id="CHEBI:29105"/>
        <label>2</label>
    </ligand>
</feature>
<evidence type="ECO:0000313" key="10">
    <source>
        <dbReference type="Proteomes" id="UP001595696"/>
    </source>
</evidence>
<evidence type="ECO:0000256" key="1">
    <source>
        <dbReference type="ARBA" id="ARBA00005340"/>
    </source>
</evidence>
<evidence type="ECO:0000256" key="6">
    <source>
        <dbReference type="ARBA" id="ARBA00023204"/>
    </source>
</evidence>
<dbReference type="InterPro" id="IPR001719">
    <property type="entry name" value="AP_endonuc_2"/>
</dbReference>
<proteinExistence type="inferred from homology"/>
<evidence type="ECO:0000256" key="3">
    <source>
        <dbReference type="ARBA" id="ARBA00022763"/>
    </source>
</evidence>
<feature type="binding site" evidence="7">
    <location>
        <position position="225"/>
    </location>
    <ligand>
        <name>Zn(2+)</name>
        <dbReference type="ChEBI" id="CHEBI:29105"/>
        <label>3</label>
    </ligand>
</feature>
<keyword evidence="10" id="KW-1185">Reference proteome</keyword>
<dbReference type="SMART" id="SM00518">
    <property type="entry name" value="AP2Ec"/>
    <property type="match status" value="1"/>
</dbReference>
<reference evidence="10" key="1">
    <citation type="journal article" date="2019" name="Int. J. Syst. Evol. Microbiol.">
        <title>The Global Catalogue of Microorganisms (GCM) 10K type strain sequencing project: providing services to taxonomists for standard genome sequencing and annotation.</title>
        <authorList>
            <consortium name="The Broad Institute Genomics Platform"/>
            <consortium name="The Broad Institute Genome Sequencing Center for Infectious Disease"/>
            <person name="Wu L."/>
            <person name="Ma J."/>
        </authorList>
    </citation>
    <scope>NUCLEOTIDE SEQUENCE [LARGE SCALE GENOMIC DNA]</scope>
    <source>
        <strain evidence="10">CGMCC 4.7330</strain>
    </source>
</reference>
<dbReference type="RefSeq" id="WP_378613211.1">
    <property type="nucleotide sequence ID" value="NZ_JBHSAX010000014.1"/>
</dbReference>
<feature type="binding site" evidence="7">
    <location>
        <position position="180"/>
    </location>
    <ligand>
        <name>Zn(2+)</name>
        <dbReference type="ChEBI" id="CHEBI:29105"/>
        <label>3</label>
    </ligand>
</feature>
<dbReference type="PROSITE" id="PS00729">
    <property type="entry name" value="AP_NUCLEASE_F2_1"/>
    <property type="match status" value="1"/>
</dbReference>
<evidence type="ECO:0000256" key="5">
    <source>
        <dbReference type="ARBA" id="ARBA00022833"/>
    </source>
</evidence>
<feature type="binding site" evidence="7">
    <location>
        <position position="257"/>
    </location>
    <ligand>
        <name>Zn(2+)</name>
        <dbReference type="ChEBI" id="CHEBI:29105"/>
        <label>2</label>
    </ligand>
</feature>
<dbReference type="PANTHER" id="PTHR21445">
    <property type="entry name" value="ENDONUCLEASE IV ENDODEOXYRIBONUCLEASE IV"/>
    <property type="match status" value="1"/>
</dbReference>
<name>A0ABV8DUG0_9NOCA</name>
<keyword evidence="5 7" id="KW-0862">Zinc</keyword>
<dbReference type="GO" id="GO:0008833">
    <property type="term" value="F:deoxyribonuclease IV (phage-T4-induced) activity"/>
    <property type="evidence" value="ECO:0007669"/>
    <property type="project" value="UniProtKB-EC"/>
</dbReference>
<evidence type="ECO:0000259" key="8">
    <source>
        <dbReference type="Pfam" id="PF01261"/>
    </source>
</evidence>
<feature type="binding site" evidence="7">
    <location>
        <position position="212"/>
    </location>
    <ligand>
        <name>Zn(2+)</name>
        <dbReference type="ChEBI" id="CHEBI:29105"/>
        <label>2</label>
    </ligand>
</feature>
<dbReference type="NCBIfam" id="TIGR00587">
    <property type="entry name" value="nfo"/>
    <property type="match status" value="1"/>
</dbReference>
<dbReference type="SUPFAM" id="SSF51658">
    <property type="entry name" value="Xylose isomerase-like"/>
    <property type="match status" value="1"/>
</dbReference>
<dbReference type="HAMAP" id="MF_00152">
    <property type="entry name" value="Nfo"/>
    <property type="match status" value="1"/>
</dbReference>
<keyword evidence="7" id="KW-0540">Nuclease</keyword>
<comment type="function">
    <text evidence="7">Endonuclease IV plays a role in DNA repair. It cleaves phosphodiester bonds at apurinic or apyrimidinic (AP) sites, generating a 3'-hydroxyl group and a 5'-terminal sugar phosphate.</text>
</comment>
<dbReference type="CDD" id="cd00019">
    <property type="entry name" value="AP2Ec"/>
    <property type="match status" value="1"/>
</dbReference>
<dbReference type="PROSITE" id="PS51432">
    <property type="entry name" value="AP_NUCLEASE_F2_4"/>
    <property type="match status" value="1"/>
</dbReference>
<feature type="binding site" evidence="7">
    <location>
        <position position="107"/>
    </location>
    <ligand>
        <name>Zn(2+)</name>
        <dbReference type="ChEBI" id="CHEBI:29105"/>
        <label>1</label>
    </ligand>
</feature>
<evidence type="ECO:0000313" key="9">
    <source>
        <dbReference type="EMBL" id="MFC3963464.1"/>
    </source>
</evidence>
<gene>
    <name evidence="7" type="primary">nfo</name>
    <name evidence="9" type="ORF">ACFO0B_15850</name>
</gene>
<dbReference type="Gene3D" id="3.20.20.150">
    <property type="entry name" value="Divalent-metal-dependent TIM barrel enzymes"/>
    <property type="match status" value="1"/>
</dbReference>
<dbReference type="EC" id="3.1.21.2" evidence="7"/>
<dbReference type="PROSITE" id="PS00730">
    <property type="entry name" value="AP_NUCLEASE_F2_2"/>
    <property type="match status" value="1"/>
</dbReference>
<evidence type="ECO:0000256" key="7">
    <source>
        <dbReference type="HAMAP-Rule" id="MF_00152"/>
    </source>
</evidence>
<feature type="binding site" evidence="7">
    <location>
        <position position="144"/>
    </location>
    <ligand>
        <name>Zn(2+)</name>
        <dbReference type="ChEBI" id="CHEBI:29105"/>
        <label>1</label>
    </ligand>
</feature>
<sequence>MAPIGAAIRVSGGLMKTGVRETREIGAEVVQFFSGNPRGWRAPALDVADASAFRDYCGEAGISVFIHAPYLLNVGSPDPAVLANTVAALTECLRRAALIGAIGVVLHAGSSITPDFRAEALRRLPAVLGPLLDAAPAGPRLLIEPTAGGGAALASDSASTVEYFAALDDERVGLCLDTCHLHAAGEDLSTPYRLAKVLRGLASGVGRLDLLHVNDSHDPRGSKRDRHARLGTGSLGAAPLAGLFGSPALRKVPILVETENAAAGVELLKGLRASATPARGATR</sequence>
<accession>A0ABV8DUG0</accession>
<organism evidence="9 10">
    <name type="scientific">Nocardia jiangsuensis</name>
    <dbReference type="NCBI Taxonomy" id="1691563"/>
    <lineage>
        <taxon>Bacteria</taxon>
        <taxon>Bacillati</taxon>
        <taxon>Actinomycetota</taxon>
        <taxon>Actinomycetes</taxon>
        <taxon>Mycobacteriales</taxon>
        <taxon>Nocardiaceae</taxon>
        <taxon>Nocardia</taxon>
    </lineage>
</organism>
<feature type="binding site" evidence="7">
    <location>
        <position position="227"/>
    </location>
    <ligand>
        <name>Zn(2+)</name>
        <dbReference type="ChEBI" id="CHEBI:29105"/>
        <label>3</label>
    </ligand>
</feature>
<dbReference type="Proteomes" id="UP001595696">
    <property type="component" value="Unassembled WGS sequence"/>
</dbReference>
<dbReference type="InterPro" id="IPR036237">
    <property type="entry name" value="Xyl_isomerase-like_sf"/>
</dbReference>
<comment type="caution">
    <text evidence="9">The sequence shown here is derived from an EMBL/GenBank/DDBJ whole genome shotgun (WGS) entry which is preliminary data.</text>
</comment>
<keyword evidence="6 7" id="KW-0234">DNA repair</keyword>
<feature type="binding site" evidence="7">
    <location>
        <position position="67"/>
    </location>
    <ligand>
        <name>Zn(2+)</name>
        <dbReference type="ChEBI" id="CHEBI:29105"/>
        <label>1</label>
    </ligand>
</feature>
<evidence type="ECO:0000256" key="4">
    <source>
        <dbReference type="ARBA" id="ARBA00022801"/>
    </source>
</evidence>
<dbReference type="PANTHER" id="PTHR21445:SF0">
    <property type="entry name" value="APURINIC-APYRIMIDINIC ENDONUCLEASE"/>
    <property type="match status" value="1"/>
</dbReference>
<protein>
    <recommendedName>
        <fullName evidence="7">Probable endonuclease 4</fullName>
        <ecNumber evidence="7">3.1.21.2</ecNumber>
    </recommendedName>
    <alternativeName>
        <fullName evidence="7">Endodeoxyribonuclease IV</fullName>
    </alternativeName>
    <alternativeName>
        <fullName evidence="7">Endonuclease IV</fullName>
    </alternativeName>
</protein>
<comment type="catalytic activity">
    <reaction evidence="7">
        <text>Endonucleolytic cleavage to 5'-phosphooligonucleotide end-products.</text>
        <dbReference type="EC" id="3.1.21.2"/>
    </reaction>
</comment>
<dbReference type="InterPro" id="IPR018246">
    <property type="entry name" value="AP_endonuc_F2_Zn_BS"/>
</dbReference>
<dbReference type="InterPro" id="IPR013022">
    <property type="entry name" value="Xyl_isomerase-like_TIM-brl"/>
</dbReference>
<keyword evidence="3 7" id="KW-0227">DNA damage</keyword>
<dbReference type="EMBL" id="JBHSAX010000014">
    <property type="protein sequence ID" value="MFC3963464.1"/>
    <property type="molecule type" value="Genomic_DNA"/>
</dbReference>
<keyword evidence="4 7" id="KW-0378">Hydrolase</keyword>
<evidence type="ECO:0000256" key="2">
    <source>
        <dbReference type="ARBA" id="ARBA00022723"/>
    </source>
</evidence>
<dbReference type="Pfam" id="PF01261">
    <property type="entry name" value="AP_endonuc_2"/>
    <property type="match status" value="1"/>
</dbReference>
<comment type="cofactor">
    <cofactor evidence="7">
        <name>Zn(2+)</name>
        <dbReference type="ChEBI" id="CHEBI:29105"/>
    </cofactor>
    <text evidence="7">Binds 3 Zn(2+) ions.</text>
</comment>
<feature type="domain" description="Xylose isomerase-like TIM barrel" evidence="8">
    <location>
        <begin position="20"/>
        <end position="262"/>
    </location>
</feature>
<keyword evidence="2 7" id="KW-0479">Metal-binding</keyword>
<dbReference type="PROSITE" id="PS00731">
    <property type="entry name" value="AP_NUCLEASE_F2_3"/>
    <property type="match status" value="1"/>
</dbReference>
<comment type="similarity">
    <text evidence="1 7">Belongs to the AP endonuclease 2 family.</text>
</comment>
<feature type="binding site" evidence="7">
    <location>
        <position position="177"/>
    </location>
    <ligand>
        <name>Zn(2+)</name>
        <dbReference type="ChEBI" id="CHEBI:29105"/>
        <label>2</label>
    </ligand>
</feature>
<keyword evidence="7" id="KW-0255">Endonuclease</keyword>